<name>A0ABQ6EXN1_9VIBR</name>
<organism evidence="1 2">
    <name type="scientific">Vibrio zhanjiangensis</name>
    <dbReference type="NCBI Taxonomy" id="1046128"/>
    <lineage>
        <taxon>Bacteria</taxon>
        <taxon>Pseudomonadati</taxon>
        <taxon>Pseudomonadota</taxon>
        <taxon>Gammaproteobacteria</taxon>
        <taxon>Vibrionales</taxon>
        <taxon>Vibrionaceae</taxon>
        <taxon>Vibrio</taxon>
    </lineage>
</organism>
<accession>A0ABQ6EXN1</accession>
<dbReference type="EMBL" id="BSPW01000022">
    <property type="protein sequence ID" value="GLT17446.1"/>
    <property type="molecule type" value="Genomic_DNA"/>
</dbReference>
<gene>
    <name evidence="1" type="ORF">GCM10007938_12230</name>
</gene>
<proteinExistence type="predicted"/>
<protein>
    <submittedName>
        <fullName evidence="1">Uncharacterized protein</fullName>
    </submittedName>
</protein>
<sequence length="86" mass="10000">MFDSGMLNNEGKKFIFFSIGNMVIPQELESEDFGEVARELIKQKAMLIPVICFADSDRHAVRIYKEKLLRDTTLRQMCDIKEMLVI</sequence>
<dbReference type="Proteomes" id="UP001157138">
    <property type="component" value="Unassembled WGS sequence"/>
</dbReference>
<comment type="caution">
    <text evidence="1">The sequence shown here is derived from an EMBL/GenBank/DDBJ whole genome shotgun (WGS) entry which is preliminary data.</text>
</comment>
<evidence type="ECO:0000313" key="1">
    <source>
        <dbReference type="EMBL" id="GLT17446.1"/>
    </source>
</evidence>
<evidence type="ECO:0000313" key="2">
    <source>
        <dbReference type="Proteomes" id="UP001157138"/>
    </source>
</evidence>
<reference evidence="2" key="1">
    <citation type="journal article" date="2019" name="Int. J. Syst. Evol. Microbiol.">
        <title>The Global Catalogue of Microorganisms (GCM) 10K type strain sequencing project: providing services to taxonomists for standard genome sequencing and annotation.</title>
        <authorList>
            <consortium name="The Broad Institute Genomics Platform"/>
            <consortium name="The Broad Institute Genome Sequencing Center for Infectious Disease"/>
            <person name="Wu L."/>
            <person name="Ma J."/>
        </authorList>
    </citation>
    <scope>NUCLEOTIDE SEQUENCE [LARGE SCALE GENOMIC DNA]</scope>
    <source>
        <strain evidence="2">NBRC 108723</strain>
    </source>
</reference>
<dbReference type="RefSeq" id="WP_284191362.1">
    <property type="nucleotide sequence ID" value="NZ_BSPW01000022.1"/>
</dbReference>
<keyword evidence="2" id="KW-1185">Reference proteome</keyword>